<keyword evidence="2" id="KW-0732">Signal</keyword>
<dbReference type="GeneID" id="105232793"/>
<dbReference type="EMBL" id="GAKP01011609">
    <property type="protein sequence ID" value="JAC47343.1"/>
    <property type="molecule type" value="Transcribed_RNA"/>
</dbReference>
<dbReference type="EMBL" id="GAKP01011606">
    <property type="protein sequence ID" value="JAC47346.1"/>
    <property type="molecule type" value="Transcribed_RNA"/>
</dbReference>
<proteinExistence type="predicted"/>
<sequence length="423" mass="45709">MILPICFLAIFVVKLDCVHLHPVQISDEVIDQHAHNHNPSIPKEYSYPYYGGLRGQILQVVKAKDGADNMFIISPASIPTANVKSISSKKGSVSTSEDDGQLNNKPPTSIAFEQDFNRIQIAAARLVAIQEVAKRKGSFSAEDNRIYAESLLELGHAAQNLANLHETGQIKDFSLLLQPDFQLADKKPLVPSESIAEIETSGGEQKVDEVTEQLFNEEDLLPPNTEDPYEDVSDTVAVTAPKKDASVAEAKPIGLSIAGEGGVASSKPNAIALSGRNGLAVSAPKATAIAGVSAEEAAAFSVAIPNRNNLVIKNVNHTPQRPVYDDYIEDYSDVLPPRSTFTRDITVAHGSPIPVMSKKTKLASITETGSDAAFADSLVKQWKTIIAEDFSASARSAPKLTPTKYIKEVSKFPQRSIDKKAYY</sequence>
<accession>A0A034W0P4</accession>
<feature type="chain" id="PRO_5007369173" description="DUF4774 domain-containing protein" evidence="2">
    <location>
        <begin position="21"/>
        <end position="423"/>
    </location>
</feature>
<feature type="region of interest" description="Disordered" evidence="1">
    <location>
        <begin position="89"/>
        <end position="109"/>
    </location>
</feature>
<dbReference type="Pfam" id="PF15999">
    <property type="entry name" value="DUF4774"/>
    <property type="match status" value="1"/>
</dbReference>
<dbReference type="RefSeq" id="XP_011212955.2">
    <property type="nucleotide sequence ID" value="XM_011214653.4"/>
</dbReference>
<name>A0A034W0P4_BACDO</name>
<dbReference type="OrthoDB" id="8194084at2759"/>
<evidence type="ECO:0000259" key="3">
    <source>
        <dbReference type="Pfam" id="PF15999"/>
    </source>
</evidence>
<feature type="signal peptide" evidence="2">
    <location>
        <begin position="1"/>
        <end position="20"/>
    </location>
</feature>
<organism evidence="4">
    <name type="scientific">Bactrocera dorsalis</name>
    <name type="common">Oriental fruit fly</name>
    <name type="synonym">Dacus dorsalis</name>
    <dbReference type="NCBI Taxonomy" id="27457"/>
    <lineage>
        <taxon>Eukaryota</taxon>
        <taxon>Metazoa</taxon>
        <taxon>Ecdysozoa</taxon>
        <taxon>Arthropoda</taxon>
        <taxon>Hexapoda</taxon>
        <taxon>Insecta</taxon>
        <taxon>Pterygota</taxon>
        <taxon>Neoptera</taxon>
        <taxon>Endopterygota</taxon>
        <taxon>Diptera</taxon>
        <taxon>Brachycera</taxon>
        <taxon>Muscomorpha</taxon>
        <taxon>Tephritoidea</taxon>
        <taxon>Tephritidae</taxon>
        <taxon>Bactrocera</taxon>
        <taxon>Bactrocera</taxon>
    </lineage>
</organism>
<feature type="domain" description="DUF4774" evidence="3">
    <location>
        <begin position="247"/>
        <end position="294"/>
    </location>
</feature>
<protein>
    <recommendedName>
        <fullName evidence="3">DUF4774 domain-containing protein</fullName>
    </recommendedName>
</protein>
<evidence type="ECO:0000256" key="1">
    <source>
        <dbReference type="SAM" id="MobiDB-lite"/>
    </source>
</evidence>
<evidence type="ECO:0000256" key="2">
    <source>
        <dbReference type="SAM" id="SignalP"/>
    </source>
</evidence>
<reference evidence="4" key="1">
    <citation type="journal article" date="2014" name="BMC Genomics">
        <title>Characterizing the developmental transcriptome of the oriental fruit fly, Bactrocera dorsalis (Diptera: Tephritidae) through comparative genomic analysis with Drosophila melanogaster utilizing modENCODE datasets.</title>
        <authorList>
            <person name="Geib S.M."/>
            <person name="Calla B."/>
            <person name="Hall B."/>
            <person name="Hou S."/>
            <person name="Manoukis N.C."/>
        </authorList>
    </citation>
    <scope>NUCLEOTIDE SEQUENCE</scope>
    <source>
        <strain evidence="4">Punador</strain>
    </source>
</reference>
<dbReference type="AlphaFoldDB" id="A0A034W0P4"/>
<evidence type="ECO:0000313" key="4">
    <source>
        <dbReference type="EMBL" id="JAC47343.1"/>
    </source>
</evidence>
<dbReference type="InterPro" id="IPR031942">
    <property type="entry name" value="DUF4774"/>
</dbReference>